<reference evidence="1 2" key="1">
    <citation type="submission" date="2024-11" db="EMBL/GenBank/DDBJ databases">
        <title>The Natural Products Discovery Center: Release of the First 8490 Sequenced Strains for Exploring Actinobacteria Biosynthetic Diversity.</title>
        <authorList>
            <person name="Kalkreuter E."/>
            <person name="Kautsar S.A."/>
            <person name="Yang D."/>
            <person name="Bader C.D."/>
            <person name="Teijaro C.N."/>
            <person name="Fluegel L."/>
            <person name="Davis C.M."/>
            <person name="Simpson J.R."/>
            <person name="Lauterbach L."/>
            <person name="Steele A.D."/>
            <person name="Gui C."/>
            <person name="Meng S."/>
            <person name="Li G."/>
            <person name="Viehrig K."/>
            <person name="Ye F."/>
            <person name="Su P."/>
            <person name="Kiefer A.F."/>
            <person name="Nichols A."/>
            <person name="Cepeda A.J."/>
            <person name="Yan W."/>
            <person name="Fan B."/>
            <person name="Jiang Y."/>
            <person name="Adhikari A."/>
            <person name="Zheng C.-J."/>
            <person name="Schuster L."/>
            <person name="Cowan T.M."/>
            <person name="Smanski M.J."/>
            <person name="Chevrette M.G."/>
            <person name="De Carvalho L.P.S."/>
            <person name="Shen B."/>
        </authorList>
    </citation>
    <scope>NUCLEOTIDE SEQUENCE [LARGE SCALE GENOMIC DNA]</scope>
    <source>
        <strain evidence="1 2">NPDC020863</strain>
    </source>
</reference>
<dbReference type="Proteomes" id="UP001620295">
    <property type="component" value="Unassembled WGS sequence"/>
</dbReference>
<proteinExistence type="predicted"/>
<dbReference type="RefSeq" id="WP_404748208.1">
    <property type="nucleotide sequence ID" value="NZ_JBJDQH010000015.1"/>
</dbReference>
<organism evidence="1 2">
    <name type="scientific">Streptomyces milbemycinicus</name>
    <dbReference type="NCBI Taxonomy" id="476552"/>
    <lineage>
        <taxon>Bacteria</taxon>
        <taxon>Bacillati</taxon>
        <taxon>Actinomycetota</taxon>
        <taxon>Actinomycetes</taxon>
        <taxon>Kitasatosporales</taxon>
        <taxon>Streptomycetaceae</taxon>
        <taxon>Streptomyces</taxon>
    </lineage>
</organism>
<gene>
    <name evidence="1" type="ORF">ACI2L5_39680</name>
</gene>
<evidence type="ECO:0000313" key="2">
    <source>
        <dbReference type="Proteomes" id="UP001620295"/>
    </source>
</evidence>
<sequence>MLFKSLMLLAASFLAFVAPMIAAIATLAVPVIMLLLVAAVAITALCFRDEGRRGDAREVLRMLLEFFFQQKK</sequence>
<protein>
    <submittedName>
        <fullName evidence="1">Uncharacterized protein</fullName>
    </submittedName>
</protein>
<keyword evidence="2" id="KW-1185">Reference proteome</keyword>
<accession>A0ABW8LZJ5</accession>
<evidence type="ECO:0000313" key="1">
    <source>
        <dbReference type="EMBL" id="MFK4271003.1"/>
    </source>
</evidence>
<dbReference type="EMBL" id="JBJDQH010000015">
    <property type="protein sequence ID" value="MFK4271003.1"/>
    <property type="molecule type" value="Genomic_DNA"/>
</dbReference>
<name>A0ABW8LZJ5_9ACTN</name>
<comment type="caution">
    <text evidence="1">The sequence shown here is derived from an EMBL/GenBank/DDBJ whole genome shotgun (WGS) entry which is preliminary data.</text>
</comment>